<protein>
    <recommendedName>
        <fullName evidence="3">Rho-GAP domain-containing protein</fullName>
    </recommendedName>
</protein>
<evidence type="ECO:0000259" key="3">
    <source>
        <dbReference type="PROSITE" id="PS50238"/>
    </source>
</evidence>
<dbReference type="SUPFAM" id="SSF103657">
    <property type="entry name" value="BAR/IMD domain-like"/>
    <property type="match status" value="1"/>
</dbReference>
<feature type="compositionally biased region" description="Acidic residues" evidence="2">
    <location>
        <begin position="835"/>
        <end position="864"/>
    </location>
</feature>
<evidence type="ECO:0000313" key="5">
    <source>
        <dbReference type="Proteomes" id="UP001153292"/>
    </source>
</evidence>
<dbReference type="Proteomes" id="UP001153292">
    <property type="component" value="Chromosome 16"/>
</dbReference>
<evidence type="ECO:0000256" key="2">
    <source>
        <dbReference type="SAM" id="MobiDB-lite"/>
    </source>
</evidence>
<dbReference type="EMBL" id="OU963909">
    <property type="protein sequence ID" value="CAH2982782.1"/>
    <property type="molecule type" value="Genomic_DNA"/>
</dbReference>
<dbReference type="InterPro" id="IPR051627">
    <property type="entry name" value="SLIT-ROBO_RhoGAP"/>
</dbReference>
<dbReference type="Gene3D" id="1.10.555.10">
    <property type="entry name" value="Rho GTPase activation protein"/>
    <property type="match status" value="1"/>
</dbReference>
<keyword evidence="5" id="KW-1185">Reference proteome</keyword>
<dbReference type="SUPFAM" id="SSF48350">
    <property type="entry name" value="GTPase activation domain, GAP"/>
    <property type="match status" value="1"/>
</dbReference>
<dbReference type="InterPro" id="IPR001060">
    <property type="entry name" value="FCH_dom"/>
</dbReference>
<feature type="domain" description="Rho-GAP" evidence="3">
    <location>
        <begin position="635"/>
        <end position="817"/>
    </location>
</feature>
<dbReference type="InterPro" id="IPR008936">
    <property type="entry name" value="Rho_GTPase_activation_prot"/>
</dbReference>
<feature type="compositionally biased region" description="Pro residues" evidence="2">
    <location>
        <begin position="612"/>
        <end position="621"/>
    </location>
</feature>
<organism evidence="4 5">
    <name type="scientific">Chilo suppressalis</name>
    <name type="common">Asiatic rice borer moth</name>
    <dbReference type="NCBI Taxonomy" id="168631"/>
    <lineage>
        <taxon>Eukaryota</taxon>
        <taxon>Metazoa</taxon>
        <taxon>Ecdysozoa</taxon>
        <taxon>Arthropoda</taxon>
        <taxon>Hexapoda</taxon>
        <taxon>Insecta</taxon>
        <taxon>Pterygota</taxon>
        <taxon>Neoptera</taxon>
        <taxon>Endopterygota</taxon>
        <taxon>Lepidoptera</taxon>
        <taxon>Glossata</taxon>
        <taxon>Ditrysia</taxon>
        <taxon>Pyraloidea</taxon>
        <taxon>Crambidae</taxon>
        <taxon>Crambinae</taxon>
        <taxon>Chilo</taxon>
    </lineage>
</organism>
<accession>A0ABN8L6H7</accession>
<dbReference type="Pfam" id="PF00611">
    <property type="entry name" value="FCH"/>
    <property type="match status" value="1"/>
</dbReference>
<dbReference type="Pfam" id="PF00620">
    <property type="entry name" value="RhoGAP"/>
    <property type="match status" value="1"/>
</dbReference>
<reference evidence="4" key="1">
    <citation type="submission" date="2021-12" db="EMBL/GenBank/DDBJ databases">
        <authorList>
            <person name="King R."/>
        </authorList>
    </citation>
    <scope>NUCLEOTIDE SEQUENCE</scope>
</reference>
<keyword evidence="1" id="KW-0175">Coiled coil</keyword>
<dbReference type="PROSITE" id="PS50238">
    <property type="entry name" value="RHOGAP"/>
    <property type="match status" value="1"/>
</dbReference>
<dbReference type="InterPro" id="IPR000198">
    <property type="entry name" value="RhoGAP_dom"/>
</dbReference>
<gene>
    <name evidence="4" type="ORF">CHILSU_LOCUS3159</name>
</gene>
<sequence>MSGAAPASALVSEAPALQDRDVEPRTPMKRLGSTRKLAAFSNIRIQLSEQTRVLEARAEATAGVAGELHDYCRRRADLEHEYSRALDKLARAAHQRHKDQKHKREQWPLTGAFACWQAALESTRALSRDHASLGELYGGPLAARLQRAADDALRLHRKCKDIVAERHEEVGQALAEAGAAGKAHAAAAAEWRAAALKLRRAHDQRLRLLALDPPRHKKIKALDKELDKRRARHSEARVRALRARADYALSLEAANATLQRYYLDDIADIMLCAEVGFGAVVSRAAVCAGAAEAARGRAALTAGAALRAAGLALDAHADRTRTMDHHAPAFQLPAPLPYQGAPASRQVLGRGRGRGRGRAALTAGAALRAAGLALDAHADRTRTMDHHAPAFQLPAPLPYQGAPASRQVLGRGRGRGRGRAALTAGAALRAAGLALDAHADRTRTMDHHAPAFQLPAPLPYQGAPASRQDAEMQTLVEGAVEQAAAEAEAGAARSELAARLLQLQAAARLLHAECSEAAKTLDAAEAELLRQIEGSDEQWDVSGLFGENAARNVGALAAAADDPEPRRDQEDYYLAKFRAYVSCAGRLARVEARAAAARARLGDGAGAGADTSPPPPPPSPPRRAAARARRDRFAAPLDDRLPLVLTSCVRVIATYGLKHQGIFRVSGSQVEMQSLRAAFERGEDPLAGARDASDVNSVCGLLKLFLRELRPPPLPPRLHDSLTRLAAAPDDDNTRRRLRAVLAALPAPNMLLLRYLFAFLAHLTEYSEYNMMDAWNLAICLGPTLLAAWGEGGAQVTAQNLVNELVKRVILHHHSLFPQDIAPHTLYTRQFPSAEESDEPDSRDDLSLYDDDDDDISEDGESGEWQDSNSTENRSRPSPRPRPRPKQTCPPSLRRTAAGG</sequence>
<dbReference type="Gene3D" id="1.20.1270.60">
    <property type="entry name" value="Arfaptin homology (AH) domain/BAR domain"/>
    <property type="match status" value="1"/>
</dbReference>
<dbReference type="PANTHER" id="PTHR14166">
    <property type="entry name" value="SLIT-ROBO RHO GTPASE ACTIVATING PROTEIN"/>
    <property type="match status" value="1"/>
</dbReference>
<feature type="region of interest" description="Disordered" evidence="2">
    <location>
        <begin position="1"/>
        <end position="30"/>
    </location>
</feature>
<feature type="region of interest" description="Disordered" evidence="2">
    <location>
        <begin position="603"/>
        <end position="630"/>
    </location>
</feature>
<evidence type="ECO:0000313" key="4">
    <source>
        <dbReference type="EMBL" id="CAH2982782.1"/>
    </source>
</evidence>
<dbReference type="InterPro" id="IPR027267">
    <property type="entry name" value="AH/BAR_dom_sf"/>
</dbReference>
<name>A0ABN8L6H7_CHISP</name>
<dbReference type="SMART" id="SM00324">
    <property type="entry name" value="RhoGAP"/>
    <property type="match status" value="1"/>
</dbReference>
<feature type="region of interest" description="Disordered" evidence="2">
    <location>
        <begin position="831"/>
        <end position="900"/>
    </location>
</feature>
<evidence type="ECO:0000256" key="1">
    <source>
        <dbReference type="ARBA" id="ARBA00023054"/>
    </source>
</evidence>
<proteinExistence type="predicted"/>